<dbReference type="Proteomes" id="UP000037029">
    <property type="component" value="Chromosome"/>
</dbReference>
<protein>
    <submittedName>
        <fullName evidence="2">Uncharacterized protein</fullName>
    </submittedName>
</protein>
<dbReference type="AlphaFoldDB" id="A0A0J9CZK2"/>
<evidence type="ECO:0000313" key="2">
    <source>
        <dbReference type="EMBL" id="ATP19064.1"/>
    </source>
</evidence>
<name>A0A0J9CZK2_SPHYA</name>
<dbReference type="GeneID" id="69696359"/>
<gene>
    <name evidence="2" type="ORF">BV87_12035</name>
</gene>
<accession>A0A0J9CZK2</accession>
<sequence length="102" mass="10885">MTRSKTLFIVLVALVIGFGVGFVLRPVIMPVERAPALASPAPAAPEPAEPRGTQYFAAHLDEAREIVGQCAEGSVRGSECANAEQAVIEAEGRDRFKKFMGN</sequence>
<organism evidence="2 3">
    <name type="scientific">Sphingobium yanoikuyae</name>
    <name type="common">Sphingomonas yanoikuyae</name>
    <dbReference type="NCBI Taxonomy" id="13690"/>
    <lineage>
        <taxon>Bacteria</taxon>
        <taxon>Pseudomonadati</taxon>
        <taxon>Pseudomonadota</taxon>
        <taxon>Alphaproteobacteria</taxon>
        <taxon>Sphingomonadales</taxon>
        <taxon>Sphingomonadaceae</taxon>
        <taxon>Sphingobium</taxon>
    </lineage>
</organism>
<evidence type="ECO:0000313" key="3">
    <source>
        <dbReference type="Proteomes" id="UP000037029"/>
    </source>
</evidence>
<keyword evidence="1" id="KW-0812">Transmembrane</keyword>
<proteinExistence type="predicted"/>
<reference evidence="2 3" key="1">
    <citation type="submission" date="2017-04" db="EMBL/GenBank/DDBJ databases">
        <title>Characterization, genome and methylation analysis of a phthalic acid esters degrading strain Sphingobium yanoikuyae SHJ.</title>
        <authorList>
            <person name="Feng L."/>
        </authorList>
    </citation>
    <scope>NUCLEOTIDE SEQUENCE [LARGE SCALE GENOMIC DNA]</scope>
    <source>
        <strain evidence="2 3">SHJ</strain>
    </source>
</reference>
<keyword evidence="1" id="KW-1133">Transmembrane helix</keyword>
<keyword evidence="1" id="KW-0472">Membrane</keyword>
<feature type="transmembrane region" description="Helical" evidence="1">
    <location>
        <begin position="6"/>
        <end position="24"/>
    </location>
</feature>
<evidence type="ECO:0000256" key="1">
    <source>
        <dbReference type="SAM" id="Phobius"/>
    </source>
</evidence>
<dbReference type="EMBL" id="CP020925">
    <property type="protein sequence ID" value="ATP19064.1"/>
    <property type="molecule type" value="Genomic_DNA"/>
</dbReference>
<dbReference type="RefSeq" id="WP_017502074.1">
    <property type="nucleotide sequence ID" value="NZ_CP020925.1"/>
</dbReference>